<name>A0A560KVJ0_9BRAD</name>
<dbReference type="Proteomes" id="UP000321304">
    <property type="component" value="Unassembled WGS sequence"/>
</dbReference>
<organism evidence="1 2">
    <name type="scientific">Bradyrhizobium macuxiense</name>
    <dbReference type="NCBI Taxonomy" id="1755647"/>
    <lineage>
        <taxon>Bacteria</taxon>
        <taxon>Pseudomonadati</taxon>
        <taxon>Pseudomonadota</taxon>
        <taxon>Alphaproteobacteria</taxon>
        <taxon>Hyphomicrobiales</taxon>
        <taxon>Nitrobacteraceae</taxon>
        <taxon>Bradyrhizobium</taxon>
    </lineage>
</organism>
<accession>A0A560KVJ0</accession>
<comment type="caution">
    <text evidence="1">The sequence shown here is derived from an EMBL/GenBank/DDBJ whole genome shotgun (WGS) entry which is preliminary data.</text>
</comment>
<dbReference type="EMBL" id="VITY01000022">
    <property type="protein sequence ID" value="TWB87222.1"/>
    <property type="molecule type" value="Genomic_DNA"/>
</dbReference>
<keyword evidence="2" id="KW-1185">Reference proteome</keyword>
<reference evidence="1 2" key="1">
    <citation type="submission" date="2019-06" db="EMBL/GenBank/DDBJ databases">
        <title>Genomic Encyclopedia of Type Strains, Phase IV (KMG-V): Genome sequencing to study the core and pangenomes of soil and plant-associated prokaryotes.</title>
        <authorList>
            <person name="Whitman W."/>
        </authorList>
    </citation>
    <scope>NUCLEOTIDE SEQUENCE [LARGE SCALE GENOMIC DNA]</scope>
    <source>
        <strain evidence="1 2">BR 10355</strain>
    </source>
</reference>
<sequence length="64" mass="7111">MCFERFCAAAVAPDARPTKTENATTTMNGRKRIRSFDPAIDSYRTTINLQTLICLSEETAQLAV</sequence>
<protein>
    <submittedName>
        <fullName evidence="1">Uncharacterized protein</fullName>
    </submittedName>
</protein>
<gene>
    <name evidence="1" type="ORF">FBZ93_1223</name>
</gene>
<evidence type="ECO:0000313" key="1">
    <source>
        <dbReference type="EMBL" id="TWB87222.1"/>
    </source>
</evidence>
<evidence type="ECO:0000313" key="2">
    <source>
        <dbReference type="Proteomes" id="UP000321304"/>
    </source>
</evidence>
<dbReference type="AlphaFoldDB" id="A0A560KVJ0"/>
<proteinExistence type="predicted"/>